<keyword evidence="1 4" id="KW-0378">Hydrolase</keyword>
<dbReference type="SUPFAM" id="SSF56281">
    <property type="entry name" value="Metallo-hydrolase/oxidoreductase"/>
    <property type="match status" value="1"/>
</dbReference>
<dbReference type="InterPro" id="IPR011108">
    <property type="entry name" value="RMMBL"/>
</dbReference>
<dbReference type="RefSeq" id="WP_153760391.1">
    <property type="nucleotide sequence ID" value="NZ_CP045851.1"/>
</dbReference>
<dbReference type="InterPro" id="IPR036866">
    <property type="entry name" value="RibonucZ/Hydroxyglut_hydro"/>
</dbReference>
<reference evidence="4 5" key="1">
    <citation type="submission" date="2019-11" db="EMBL/GenBank/DDBJ databases">
        <authorList>
            <person name="He Y."/>
        </authorList>
    </citation>
    <scope>NUCLEOTIDE SEQUENCE [LARGE SCALE GENOMIC DNA]</scope>
    <source>
        <strain evidence="4 5">SCSIO 58843</strain>
    </source>
</reference>
<keyword evidence="5" id="KW-1185">Reference proteome</keyword>
<dbReference type="PANTHER" id="PTHR11203:SF37">
    <property type="entry name" value="INTEGRATOR COMPLEX SUBUNIT 11"/>
    <property type="match status" value="1"/>
</dbReference>
<accession>A0A5Q2RQ82</accession>
<evidence type="ECO:0000313" key="4">
    <source>
        <dbReference type="EMBL" id="QGG96287.1"/>
    </source>
</evidence>
<evidence type="ECO:0000313" key="5">
    <source>
        <dbReference type="Proteomes" id="UP000334019"/>
    </source>
</evidence>
<dbReference type="Gene3D" id="3.40.50.10890">
    <property type="match status" value="1"/>
</dbReference>
<dbReference type="Pfam" id="PF00753">
    <property type="entry name" value="Lactamase_B"/>
    <property type="match status" value="1"/>
</dbReference>
<dbReference type="CDD" id="cd16295">
    <property type="entry name" value="TTHA0252-CPSF-like_MBL-fold"/>
    <property type="match status" value="1"/>
</dbReference>
<sequence length="452" mass="49055">MRVTFWGAAETVTGSRFLVETGGRRLLIDCGLFQGVKRIRKRNWDPFPVDPATIDAVVLTHAHIDHTGYLPALVRDGFRGQIWCTPATADLGKILLPDSAHIHEEDARYANRRKSSRHQRAVPLYTSEDALQALKAFRPQPFLEPFEPVPGVEVLFSPVGHILGAAAVRVADENTSVLFTGDVGRPVDPVMKAPAPAPLTDHIVTESTYGDRIHEQSDPSDALADVVVRTMERGGTLLVPVFAVGRAQTALHLLSELMSSGRIPRVPIYMNSPMAVSATDLFCDHLDEHRLTVQQCKAMCDDVVFVRSVEESKQLTSRSGPMVVLSASGMLTGGRVLHHLQQVGPDHRSTVLLVGHQAAGTRGQALLAGANRVKVFGSYVPIRAEVATIGGLSAHADADELTDWFRSSELAPRTTHIVHGEPASADALRRSLRDDLGWNTNVPAHGDAVELA</sequence>
<evidence type="ECO:0000259" key="2">
    <source>
        <dbReference type="SMART" id="SM00849"/>
    </source>
</evidence>
<dbReference type="Pfam" id="PF07521">
    <property type="entry name" value="RMMBL"/>
    <property type="match status" value="1"/>
</dbReference>
<name>A0A5Q2RQ82_9ACTN</name>
<dbReference type="EMBL" id="CP045851">
    <property type="protein sequence ID" value="QGG96287.1"/>
    <property type="molecule type" value="Genomic_DNA"/>
</dbReference>
<dbReference type="GO" id="GO:0016787">
    <property type="term" value="F:hydrolase activity"/>
    <property type="evidence" value="ECO:0007669"/>
    <property type="project" value="UniProtKB-KW"/>
</dbReference>
<gene>
    <name evidence="4" type="ORF">GH723_14935</name>
</gene>
<dbReference type="InterPro" id="IPR001279">
    <property type="entry name" value="Metallo-B-lactamas"/>
</dbReference>
<dbReference type="AlphaFoldDB" id="A0A5Q2RQ82"/>
<dbReference type="PANTHER" id="PTHR11203">
    <property type="entry name" value="CLEAVAGE AND POLYADENYLATION SPECIFICITY FACTOR FAMILY MEMBER"/>
    <property type="match status" value="1"/>
</dbReference>
<dbReference type="KEGG" id="atq:GH723_14935"/>
<evidence type="ECO:0000256" key="1">
    <source>
        <dbReference type="ARBA" id="ARBA00022801"/>
    </source>
</evidence>
<dbReference type="InterPro" id="IPR050698">
    <property type="entry name" value="MBL"/>
</dbReference>
<feature type="domain" description="Beta-Casp" evidence="3">
    <location>
        <begin position="247"/>
        <end position="366"/>
    </location>
</feature>
<dbReference type="Pfam" id="PF10996">
    <property type="entry name" value="Beta-Casp"/>
    <property type="match status" value="1"/>
</dbReference>
<organism evidence="4 5">
    <name type="scientific">Actinomarinicola tropica</name>
    <dbReference type="NCBI Taxonomy" id="2789776"/>
    <lineage>
        <taxon>Bacteria</taxon>
        <taxon>Bacillati</taxon>
        <taxon>Actinomycetota</taxon>
        <taxon>Acidimicrobiia</taxon>
        <taxon>Acidimicrobiales</taxon>
        <taxon>Iamiaceae</taxon>
        <taxon>Actinomarinicola</taxon>
    </lineage>
</organism>
<protein>
    <submittedName>
        <fullName evidence="4">MBL fold metallo-hydrolase</fullName>
    </submittedName>
</protein>
<dbReference type="Gene3D" id="3.60.15.10">
    <property type="entry name" value="Ribonuclease Z/Hydroxyacylglutathione hydrolase-like"/>
    <property type="match status" value="1"/>
</dbReference>
<evidence type="ECO:0000259" key="3">
    <source>
        <dbReference type="SMART" id="SM01027"/>
    </source>
</evidence>
<proteinExistence type="predicted"/>
<feature type="domain" description="Metallo-beta-lactamase" evidence="2">
    <location>
        <begin position="13"/>
        <end position="231"/>
    </location>
</feature>
<dbReference type="SMART" id="SM01027">
    <property type="entry name" value="Beta-Casp"/>
    <property type="match status" value="1"/>
</dbReference>
<dbReference type="GO" id="GO:0004521">
    <property type="term" value="F:RNA endonuclease activity"/>
    <property type="evidence" value="ECO:0007669"/>
    <property type="project" value="TreeGrafter"/>
</dbReference>
<dbReference type="SMART" id="SM00849">
    <property type="entry name" value="Lactamase_B"/>
    <property type="match status" value="1"/>
</dbReference>
<dbReference type="InterPro" id="IPR022712">
    <property type="entry name" value="Beta_Casp"/>
</dbReference>
<dbReference type="Proteomes" id="UP000334019">
    <property type="component" value="Chromosome"/>
</dbReference>